<dbReference type="InterPro" id="IPR008979">
    <property type="entry name" value="Galactose-bd-like_sf"/>
</dbReference>
<dbReference type="NCBIfam" id="NF007538">
    <property type="entry name" value="PRK10150.1"/>
    <property type="match status" value="1"/>
</dbReference>
<dbReference type="SUPFAM" id="SSF49785">
    <property type="entry name" value="Galactose-binding domain-like"/>
    <property type="match status" value="1"/>
</dbReference>
<feature type="domain" description="Glycoside hydrolase family 2 immunoglobulin-like beta-sandwich" evidence="7">
    <location>
        <begin position="167"/>
        <end position="252"/>
    </location>
</feature>
<dbReference type="PANTHER" id="PTHR10066:SF67">
    <property type="entry name" value="BETA-GLUCURONIDASE"/>
    <property type="match status" value="1"/>
</dbReference>
<name>A0ABT7HJC6_9FUSO</name>
<dbReference type="InterPro" id="IPR006102">
    <property type="entry name" value="Ig-like_GH2"/>
</dbReference>
<dbReference type="InterPro" id="IPR036156">
    <property type="entry name" value="Beta-gal/glucu_dom_sf"/>
</dbReference>
<keyword evidence="5 6" id="KW-0326">Glycosidase</keyword>
<dbReference type="PROSITE" id="PS00608">
    <property type="entry name" value="GLYCOSYL_HYDROL_F2_2"/>
    <property type="match status" value="1"/>
</dbReference>
<evidence type="ECO:0000313" key="11">
    <source>
        <dbReference type="Proteomes" id="UP001225134"/>
    </source>
</evidence>
<evidence type="ECO:0000259" key="7">
    <source>
        <dbReference type="Pfam" id="PF00703"/>
    </source>
</evidence>
<keyword evidence="4 6" id="KW-0378">Hydrolase</keyword>
<dbReference type="InterPro" id="IPR006101">
    <property type="entry name" value="Glyco_hydro_2"/>
</dbReference>
<dbReference type="SUPFAM" id="SSF51445">
    <property type="entry name" value="(Trans)glycosidases"/>
    <property type="match status" value="1"/>
</dbReference>
<dbReference type="Gene3D" id="2.60.120.260">
    <property type="entry name" value="Galactose-binding domain-like"/>
    <property type="match status" value="1"/>
</dbReference>
<keyword evidence="11" id="KW-1185">Reference proteome</keyword>
<dbReference type="Pfam" id="PF00703">
    <property type="entry name" value="Glyco_hydro_2"/>
    <property type="match status" value="1"/>
</dbReference>
<dbReference type="Gene3D" id="3.20.20.80">
    <property type="entry name" value="Glycosidases"/>
    <property type="match status" value="1"/>
</dbReference>
<dbReference type="PANTHER" id="PTHR10066">
    <property type="entry name" value="BETA-GLUCURONIDASE"/>
    <property type="match status" value="1"/>
</dbReference>
<comment type="similarity">
    <text evidence="1 6">Belongs to the glycosyl hydrolase 2 family.</text>
</comment>
<dbReference type="InterPro" id="IPR006103">
    <property type="entry name" value="Glyco_hydro_2_cat"/>
</dbReference>
<evidence type="ECO:0000259" key="9">
    <source>
        <dbReference type="Pfam" id="PF02837"/>
    </source>
</evidence>
<dbReference type="Pfam" id="PF02837">
    <property type="entry name" value="Glyco_hydro_2_N"/>
    <property type="match status" value="1"/>
</dbReference>
<evidence type="ECO:0000313" key="10">
    <source>
        <dbReference type="EMBL" id="MDK9580137.1"/>
    </source>
</evidence>
<dbReference type="InterPro" id="IPR023232">
    <property type="entry name" value="Glyco_hydro_2_AS"/>
</dbReference>
<dbReference type="EC" id="3.2.1.31" evidence="2"/>
<reference evidence="10 11" key="1">
    <citation type="submission" date="2023-06" db="EMBL/GenBank/DDBJ databases">
        <title>Antibody response to the Sneathia vaginalis cytopathogenic toxin A during pregnancy.</title>
        <authorList>
            <person name="Mccoy Z.T."/>
            <person name="Serrano M.G."/>
            <person name="Spaine K."/>
            <person name="Edwards D.J."/>
            <person name="Buck G.A."/>
            <person name="Jefferson K."/>
        </authorList>
    </citation>
    <scope>NUCLEOTIDE SEQUENCE [LARGE SCALE GENOMIC DNA]</scope>
    <source>
        <strain evidence="10 11">CCUG 42621</strain>
    </source>
</reference>
<proteinExistence type="inferred from homology"/>
<dbReference type="Gene3D" id="2.60.40.10">
    <property type="entry name" value="Immunoglobulins"/>
    <property type="match status" value="1"/>
</dbReference>
<dbReference type="PROSITE" id="PS00719">
    <property type="entry name" value="GLYCOSYL_HYDROL_F2_1"/>
    <property type="match status" value="1"/>
</dbReference>
<dbReference type="SUPFAM" id="SSF49303">
    <property type="entry name" value="beta-Galactosidase/glucuronidase domain"/>
    <property type="match status" value="1"/>
</dbReference>
<feature type="domain" description="Glycoside hydrolase family 2 catalytic" evidence="8">
    <location>
        <begin position="255"/>
        <end position="568"/>
    </location>
</feature>
<feature type="domain" description="Glycosyl hydrolases family 2 sugar binding" evidence="9">
    <location>
        <begin position="22"/>
        <end position="164"/>
    </location>
</feature>
<dbReference type="InterPro" id="IPR023230">
    <property type="entry name" value="Glyco_hydro_2_CS"/>
</dbReference>
<dbReference type="GO" id="GO:0004566">
    <property type="term" value="F:beta-glucuronidase activity"/>
    <property type="evidence" value="ECO:0007669"/>
    <property type="project" value="UniProtKB-EC"/>
</dbReference>
<evidence type="ECO:0000256" key="3">
    <source>
        <dbReference type="ARBA" id="ARBA00016205"/>
    </source>
</evidence>
<dbReference type="InterPro" id="IPR017853">
    <property type="entry name" value="GH"/>
</dbReference>
<protein>
    <recommendedName>
        <fullName evidence="3">Beta-glucuronidase</fullName>
        <ecNumber evidence="2">3.2.1.31</ecNumber>
    </recommendedName>
</protein>
<organism evidence="10 11">
    <name type="scientific">Sneathia sanguinegens</name>
    <dbReference type="NCBI Taxonomy" id="40543"/>
    <lineage>
        <taxon>Bacteria</taxon>
        <taxon>Fusobacteriati</taxon>
        <taxon>Fusobacteriota</taxon>
        <taxon>Fusobacteriia</taxon>
        <taxon>Fusobacteriales</taxon>
        <taxon>Leptotrichiaceae</taxon>
        <taxon>Sneathia</taxon>
    </lineage>
</organism>
<evidence type="ECO:0000256" key="1">
    <source>
        <dbReference type="ARBA" id="ARBA00007401"/>
    </source>
</evidence>
<comment type="caution">
    <text evidence="10">The sequence shown here is derived from an EMBL/GenBank/DDBJ whole genome shotgun (WGS) entry which is preliminary data.</text>
</comment>
<dbReference type="Proteomes" id="UP001225134">
    <property type="component" value="Unassembled WGS sequence"/>
</dbReference>
<evidence type="ECO:0000256" key="6">
    <source>
        <dbReference type="RuleBase" id="RU361154"/>
    </source>
</evidence>
<gene>
    <name evidence="10" type="primary">uidA</name>
    <name evidence="10" type="ORF">QQA45_01170</name>
</gene>
<dbReference type="EMBL" id="JASSPP010000001">
    <property type="protein sequence ID" value="MDK9580137.1"/>
    <property type="molecule type" value="Genomic_DNA"/>
</dbReference>
<evidence type="ECO:0000256" key="2">
    <source>
        <dbReference type="ARBA" id="ARBA00012761"/>
    </source>
</evidence>
<evidence type="ECO:0000256" key="4">
    <source>
        <dbReference type="ARBA" id="ARBA00022801"/>
    </source>
</evidence>
<dbReference type="InterPro" id="IPR013783">
    <property type="entry name" value="Ig-like_fold"/>
</dbReference>
<dbReference type="RefSeq" id="WP_277285191.1">
    <property type="nucleotide sequence ID" value="NZ_CAMYCH010000011.1"/>
</dbReference>
<dbReference type="InterPro" id="IPR006104">
    <property type="entry name" value="Glyco_hydro_2_N"/>
</dbReference>
<evidence type="ECO:0000256" key="5">
    <source>
        <dbReference type="ARBA" id="ARBA00023295"/>
    </source>
</evidence>
<sequence length="570" mass="66930">MLYPKQTITREILDLNGIWEFNFENEEKEYIAVPGSFNDQVANHNKRHYVGNMYYRKEFYLNSQMLEKDIFIRFGSVTHNAKVYVNDNFVGSHKGGFTPFEININEVAKEGLNEVLVIVDNILDYTSLPVGNLKIIDGVKKVDENFDFFNYSGIQRPVKIWIKPKQHIEDVIITYEVVEKDAKVSFEIKKNCNLKHRIRILDENNKVVSEDGYIKNVKLWQPLKAYLYKAVVDLLDENGEIVDEYIEEFGIRTLEIKNNQLLINSKPFYFKGFGRHEDTILHGRGLDEVANIADINRMLWIGANSFRTSHYPYSEEMMRLADRYGFVVIDETTAVGLVDGFGFELLDKKKVNNTWTVMKTKEAHEQVIKEMIARDKNHACVVMWSIANEPASSQEGAYEYFKPLFELARKLDKQKRFCTFVNYMLAPADKCLVTSLCDIICINRYYGWYVDLSNLELAKKHMLEELKIWHEKYPTKPIVFTEYGVDTLAGMHDMDEMTPYSEEFQLEYYKMYEEVFDSLDYIIGEQTWNFADFQTKFGIFRVQGNKKGVFTRDRQPKSIARHLKERWTKD</sequence>
<evidence type="ECO:0000259" key="8">
    <source>
        <dbReference type="Pfam" id="PF02836"/>
    </source>
</evidence>
<dbReference type="Pfam" id="PF02836">
    <property type="entry name" value="Glyco_hydro_2_C"/>
    <property type="match status" value="1"/>
</dbReference>
<accession>A0ABT7HJC6</accession>
<dbReference type="PRINTS" id="PR00132">
    <property type="entry name" value="GLHYDRLASE2"/>
</dbReference>